<evidence type="ECO:0000256" key="4">
    <source>
        <dbReference type="ARBA" id="ARBA00022475"/>
    </source>
</evidence>
<feature type="domain" description="Cytochrome b561 bacterial/Ni-hydrogenase" evidence="14">
    <location>
        <begin position="8"/>
        <end position="171"/>
    </location>
</feature>
<dbReference type="InterPro" id="IPR016174">
    <property type="entry name" value="Di-haem_cyt_TM"/>
</dbReference>
<dbReference type="RefSeq" id="WP_077412859.1">
    <property type="nucleotide sequence ID" value="NZ_JBHRTS010000001.1"/>
</dbReference>
<keyword evidence="11 13" id="KW-0472">Membrane</keyword>
<dbReference type="PANTHER" id="PTHR30529:SF1">
    <property type="entry name" value="CYTOCHROME B561 HOMOLOG 2"/>
    <property type="match status" value="1"/>
</dbReference>
<dbReference type="EMBL" id="JBHRTS010000001">
    <property type="protein sequence ID" value="MFC3192613.1"/>
    <property type="molecule type" value="Genomic_DNA"/>
</dbReference>
<accession>A0ABV7J7K3</accession>
<comment type="caution">
    <text evidence="15">The sequence shown here is derived from an EMBL/GenBank/DDBJ whole genome shotgun (WGS) entry which is preliminary data.</text>
</comment>
<keyword evidence="5" id="KW-0349">Heme</keyword>
<evidence type="ECO:0000313" key="15">
    <source>
        <dbReference type="EMBL" id="MFC3192613.1"/>
    </source>
</evidence>
<evidence type="ECO:0000256" key="3">
    <source>
        <dbReference type="ARBA" id="ARBA00022448"/>
    </source>
</evidence>
<gene>
    <name evidence="15" type="ORF">ACFODZ_00035</name>
</gene>
<sequence>MWDNNEKYGLISRLLHWGMALLIVWQLLSAASHNFFEDTAIEAFFWPSHKPLGVLLLALMVLRVLWALINVSRRPSSISLFSKLGHVTLYLVLIAVPVLGLLRQYGSGRTFEVFGIQLFAGFEGDKIKWMMDAGSDFHGELGWALLLLIVGHVAMAIKHRKTEQNVLPRMWQ</sequence>
<keyword evidence="4" id="KW-1003">Cell membrane</keyword>
<evidence type="ECO:0000259" key="14">
    <source>
        <dbReference type="Pfam" id="PF01292"/>
    </source>
</evidence>
<evidence type="ECO:0000256" key="11">
    <source>
        <dbReference type="ARBA" id="ARBA00023136"/>
    </source>
</evidence>
<feature type="transmembrane region" description="Helical" evidence="13">
    <location>
        <begin position="14"/>
        <end position="32"/>
    </location>
</feature>
<evidence type="ECO:0000256" key="7">
    <source>
        <dbReference type="ARBA" id="ARBA00022723"/>
    </source>
</evidence>
<name>A0ABV7J7K3_9GAMM</name>
<organism evidence="15 16">
    <name type="scientific">Marinicella sediminis</name>
    <dbReference type="NCBI Taxonomy" id="1792834"/>
    <lineage>
        <taxon>Bacteria</taxon>
        <taxon>Pseudomonadati</taxon>
        <taxon>Pseudomonadota</taxon>
        <taxon>Gammaproteobacteria</taxon>
        <taxon>Lysobacterales</taxon>
        <taxon>Marinicellaceae</taxon>
        <taxon>Marinicella</taxon>
    </lineage>
</organism>
<keyword evidence="9 13" id="KW-1133">Transmembrane helix</keyword>
<evidence type="ECO:0000256" key="6">
    <source>
        <dbReference type="ARBA" id="ARBA00022692"/>
    </source>
</evidence>
<evidence type="ECO:0000256" key="5">
    <source>
        <dbReference type="ARBA" id="ARBA00022617"/>
    </source>
</evidence>
<evidence type="ECO:0000256" key="9">
    <source>
        <dbReference type="ARBA" id="ARBA00022989"/>
    </source>
</evidence>
<evidence type="ECO:0000256" key="8">
    <source>
        <dbReference type="ARBA" id="ARBA00022982"/>
    </source>
</evidence>
<evidence type="ECO:0000256" key="12">
    <source>
        <dbReference type="ARBA" id="ARBA00037975"/>
    </source>
</evidence>
<proteinExistence type="inferred from homology"/>
<feature type="transmembrane region" description="Helical" evidence="13">
    <location>
        <begin position="141"/>
        <end position="157"/>
    </location>
</feature>
<evidence type="ECO:0000256" key="2">
    <source>
        <dbReference type="ARBA" id="ARBA00004651"/>
    </source>
</evidence>
<keyword evidence="7" id="KW-0479">Metal-binding</keyword>
<dbReference type="Proteomes" id="UP001595533">
    <property type="component" value="Unassembled WGS sequence"/>
</dbReference>
<evidence type="ECO:0000256" key="10">
    <source>
        <dbReference type="ARBA" id="ARBA00023004"/>
    </source>
</evidence>
<evidence type="ECO:0000256" key="1">
    <source>
        <dbReference type="ARBA" id="ARBA00001970"/>
    </source>
</evidence>
<reference evidence="16" key="1">
    <citation type="journal article" date="2019" name="Int. J. Syst. Evol. Microbiol.">
        <title>The Global Catalogue of Microorganisms (GCM) 10K type strain sequencing project: providing services to taxonomists for standard genome sequencing and annotation.</title>
        <authorList>
            <consortium name="The Broad Institute Genomics Platform"/>
            <consortium name="The Broad Institute Genome Sequencing Center for Infectious Disease"/>
            <person name="Wu L."/>
            <person name="Ma J."/>
        </authorList>
    </citation>
    <scope>NUCLEOTIDE SEQUENCE [LARGE SCALE GENOMIC DNA]</scope>
    <source>
        <strain evidence="16">KCTC 42953</strain>
    </source>
</reference>
<evidence type="ECO:0000256" key="13">
    <source>
        <dbReference type="SAM" id="Phobius"/>
    </source>
</evidence>
<feature type="transmembrane region" description="Helical" evidence="13">
    <location>
        <begin position="52"/>
        <end position="72"/>
    </location>
</feature>
<keyword evidence="16" id="KW-1185">Reference proteome</keyword>
<dbReference type="Pfam" id="PF01292">
    <property type="entry name" value="Ni_hydr_CYTB"/>
    <property type="match status" value="1"/>
</dbReference>
<keyword evidence="3" id="KW-0813">Transport</keyword>
<keyword evidence="8" id="KW-0249">Electron transport</keyword>
<comment type="subcellular location">
    <subcellularLocation>
        <location evidence="2">Cell membrane</location>
        <topology evidence="2">Multi-pass membrane protein</topology>
    </subcellularLocation>
</comment>
<feature type="transmembrane region" description="Helical" evidence="13">
    <location>
        <begin position="84"/>
        <end position="102"/>
    </location>
</feature>
<evidence type="ECO:0000313" key="16">
    <source>
        <dbReference type="Proteomes" id="UP001595533"/>
    </source>
</evidence>
<keyword evidence="6 13" id="KW-0812">Transmembrane</keyword>
<comment type="similarity">
    <text evidence="12">Belongs to the cytochrome b561 family.</text>
</comment>
<dbReference type="SUPFAM" id="SSF81342">
    <property type="entry name" value="Transmembrane di-heme cytochromes"/>
    <property type="match status" value="1"/>
</dbReference>
<dbReference type="InterPro" id="IPR052168">
    <property type="entry name" value="Cytochrome_b561_oxidase"/>
</dbReference>
<keyword evidence="10" id="KW-0408">Iron</keyword>
<comment type="cofactor">
    <cofactor evidence="1">
        <name>heme b</name>
        <dbReference type="ChEBI" id="CHEBI:60344"/>
    </cofactor>
</comment>
<dbReference type="PANTHER" id="PTHR30529">
    <property type="entry name" value="CYTOCHROME B561"/>
    <property type="match status" value="1"/>
</dbReference>
<protein>
    <submittedName>
        <fullName evidence="15">Cytochrome b</fullName>
    </submittedName>
</protein>
<dbReference type="InterPro" id="IPR011577">
    <property type="entry name" value="Cyt_b561_bac/Ni-Hgenase"/>
</dbReference>